<dbReference type="Proteomes" id="UP001501563">
    <property type="component" value="Unassembled WGS sequence"/>
</dbReference>
<sequence length="341" mass="36279">MVNYVLAAAAQAQATAMVAVLNTQAPGAAQRLARSAFTELQTWQGLMVRLVPEERTGARCSVAGTYLSGSPPQIAVADSATPARRDFTALHELGHHLQQNSFDLMDVFERQGDGGVLLEDAACDAFAAEILLPGPLVDSHLAAGKFTASDVVDLWRAGGASRMAVCVRTAQRLPAPGHVLLLKADGRVAFASSHGLPPVKRGSSQGDIPVITQALADHGRAAGLTRLHYRDGIQGQELYAQTAPMNGYLLALLVTDLAPWRAFAPPIQDTGPQSGQYICEHCGEEYRSFDPACPQCRIPACPECGRCGCASRVAERLCAGCFMYHPPAMFTTGTDRCMNCS</sequence>
<accession>A0ABP7KTH0</accession>
<feature type="domain" description="IrrE N-terminal-like" evidence="1">
    <location>
        <begin position="70"/>
        <end position="138"/>
    </location>
</feature>
<evidence type="ECO:0000313" key="3">
    <source>
        <dbReference type="Proteomes" id="UP001501563"/>
    </source>
</evidence>
<dbReference type="EMBL" id="BAAAZA010000021">
    <property type="protein sequence ID" value="GAA3885710.1"/>
    <property type="molecule type" value="Genomic_DNA"/>
</dbReference>
<dbReference type="Gene3D" id="1.10.10.2910">
    <property type="match status" value="1"/>
</dbReference>
<keyword evidence="3" id="KW-1185">Reference proteome</keyword>
<comment type="caution">
    <text evidence="2">The sequence shown here is derived from an EMBL/GenBank/DDBJ whole genome shotgun (WGS) entry which is preliminary data.</text>
</comment>
<gene>
    <name evidence="2" type="ORF">GCM10022207_61290</name>
</gene>
<protein>
    <recommendedName>
        <fullName evidence="1">IrrE N-terminal-like domain-containing protein</fullName>
    </recommendedName>
</protein>
<organism evidence="2 3">
    <name type="scientific">Streptomyces lannensis</name>
    <dbReference type="NCBI Taxonomy" id="766498"/>
    <lineage>
        <taxon>Bacteria</taxon>
        <taxon>Bacillati</taxon>
        <taxon>Actinomycetota</taxon>
        <taxon>Actinomycetes</taxon>
        <taxon>Kitasatosporales</taxon>
        <taxon>Streptomycetaceae</taxon>
        <taxon>Streptomyces</taxon>
    </lineage>
</organism>
<proteinExistence type="predicted"/>
<dbReference type="Pfam" id="PF06114">
    <property type="entry name" value="Peptidase_M78"/>
    <property type="match status" value="1"/>
</dbReference>
<reference evidence="3" key="1">
    <citation type="journal article" date="2019" name="Int. J. Syst. Evol. Microbiol.">
        <title>The Global Catalogue of Microorganisms (GCM) 10K type strain sequencing project: providing services to taxonomists for standard genome sequencing and annotation.</title>
        <authorList>
            <consortium name="The Broad Institute Genomics Platform"/>
            <consortium name="The Broad Institute Genome Sequencing Center for Infectious Disease"/>
            <person name="Wu L."/>
            <person name="Ma J."/>
        </authorList>
    </citation>
    <scope>NUCLEOTIDE SEQUENCE [LARGE SCALE GENOMIC DNA]</scope>
    <source>
        <strain evidence="3">JCM 16578</strain>
    </source>
</reference>
<evidence type="ECO:0000313" key="2">
    <source>
        <dbReference type="EMBL" id="GAA3885710.1"/>
    </source>
</evidence>
<dbReference type="InterPro" id="IPR010359">
    <property type="entry name" value="IrrE_HExxH"/>
</dbReference>
<dbReference type="RefSeq" id="WP_345552643.1">
    <property type="nucleotide sequence ID" value="NZ_BAAAZA010000021.1"/>
</dbReference>
<evidence type="ECO:0000259" key="1">
    <source>
        <dbReference type="Pfam" id="PF06114"/>
    </source>
</evidence>
<name>A0ABP7KTH0_9ACTN</name>